<dbReference type="PANTHER" id="PTHR43026:SF1">
    <property type="entry name" value="2-HYDROXYACID DEHYDROGENASE HOMOLOG 1-RELATED"/>
    <property type="match status" value="1"/>
</dbReference>
<dbReference type="SUPFAM" id="SSF51735">
    <property type="entry name" value="NAD(P)-binding Rossmann-fold domains"/>
    <property type="match status" value="1"/>
</dbReference>
<dbReference type="AlphaFoldDB" id="A0A5C3EMJ9"/>
<dbReference type="InterPro" id="IPR036291">
    <property type="entry name" value="NAD(P)-bd_dom_sf"/>
</dbReference>
<dbReference type="Proteomes" id="UP000324022">
    <property type="component" value="Unassembled WGS sequence"/>
</dbReference>
<dbReference type="EMBL" id="OOIN01000040">
    <property type="protein sequence ID" value="SPO31712.1"/>
    <property type="molecule type" value="Genomic_DNA"/>
</dbReference>
<evidence type="ECO:0000256" key="2">
    <source>
        <dbReference type="ARBA" id="ARBA00023027"/>
    </source>
</evidence>
<dbReference type="Gene3D" id="3.40.50.720">
    <property type="entry name" value="NAD(P)-binding Rossmann-like Domain"/>
    <property type="match status" value="1"/>
</dbReference>
<evidence type="ECO:0000313" key="5">
    <source>
        <dbReference type="Proteomes" id="UP000324022"/>
    </source>
</evidence>
<sequence>MVNVTFQPADPSRCCLNIPFLLSTLPQPLIASLDIQPCVTLQTTALFWLPNLIQGNTSSELRQILLNQGKNISFIQLPMTGVDDFIPLMKEGCYAQPVAEHALSLILILLRGLHLDPPPTSSHCDTLFNKRVLIIGNGSISLSLRTLLSPFKCSITVLDSTSSLNDLQMGFKSAQLIILACPLTNRTHNLINNENLKCIRTDAMLINVARGEIVQTTALLDALQNGRLKNAALDVIAYSSFSSNPNDEDKQKEIVQRLVKEGKLILTPHSAIPSHLIHQLLSQRIGENLHRLIKGKDEFVGLVDAEKGY</sequence>
<dbReference type="PANTHER" id="PTHR43026">
    <property type="entry name" value="2-HYDROXYACID DEHYDROGENASE HOMOLOG 1-RELATED"/>
    <property type="match status" value="1"/>
</dbReference>
<dbReference type="InterPro" id="IPR058205">
    <property type="entry name" value="D-LDH-like"/>
</dbReference>
<evidence type="ECO:0000256" key="1">
    <source>
        <dbReference type="ARBA" id="ARBA00005854"/>
    </source>
</evidence>
<proteinExistence type="inferred from homology"/>
<feature type="domain" description="D-isomer specific 2-hydroxyacid dehydrogenase NAD-binding" evidence="3">
    <location>
        <begin position="124"/>
        <end position="271"/>
    </location>
</feature>
<name>A0A5C3EMJ9_9BASI</name>
<reference evidence="4 5" key="1">
    <citation type="submission" date="2018-03" db="EMBL/GenBank/DDBJ databases">
        <authorList>
            <person name="Guldener U."/>
        </authorList>
    </citation>
    <scope>NUCLEOTIDE SEQUENCE [LARGE SCALE GENOMIC DNA]</scope>
    <source>
        <strain evidence="4 5">NBRC100155</strain>
    </source>
</reference>
<evidence type="ECO:0000313" key="4">
    <source>
        <dbReference type="EMBL" id="SPO31712.1"/>
    </source>
</evidence>
<evidence type="ECO:0000259" key="3">
    <source>
        <dbReference type="Pfam" id="PF02826"/>
    </source>
</evidence>
<dbReference type="Pfam" id="PF02826">
    <property type="entry name" value="2-Hacid_dh_C"/>
    <property type="match status" value="1"/>
</dbReference>
<protein>
    <recommendedName>
        <fullName evidence="3">D-isomer specific 2-hydroxyacid dehydrogenase NAD-binding domain-containing protein</fullName>
    </recommendedName>
</protein>
<dbReference type="InterPro" id="IPR006140">
    <property type="entry name" value="D-isomer_DH_NAD-bd"/>
</dbReference>
<keyword evidence="2" id="KW-0520">NAD</keyword>
<gene>
    <name evidence="4" type="ORF">UTRI_06582_B</name>
</gene>
<comment type="similarity">
    <text evidence="1">Belongs to the D-isomer specific 2-hydroxyacid dehydrogenase family.</text>
</comment>
<accession>A0A5C3EMJ9</accession>
<dbReference type="GO" id="GO:0051287">
    <property type="term" value="F:NAD binding"/>
    <property type="evidence" value="ECO:0007669"/>
    <property type="project" value="InterPro"/>
</dbReference>
<organism evidence="4 5">
    <name type="scientific">Ustilago trichophora</name>
    <dbReference type="NCBI Taxonomy" id="86804"/>
    <lineage>
        <taxon>Eukaryota</taxon>
        <taxon>Fungi</taxon>
        <taxon>Dikarya</taxon>
        <taxon>Basidiomycota</taxon>
        <taxon>Ustilaginomycotina</taxon>
        <taxon>Ustilaginomycetes</taxon>
        <taxon>Ustilaginales</taxon>
        <taxon>Ustilaginaceae</taxon>
        <taxon>Ustilago</taxon>
    </lineage>
</organism>
<dbReference type="OrthoDB" id="298012at2759"/>
<dbReference type="GO" id="GO:0008720">
    <property type="term" value="F:D-lactate dehydrogenase (NAD+) activity"/>
    <property type="evidence" value="ECO:0007669"/>
    <property type="project" value="TreeGrafter"/>
</dbReference>
<keyword evidence="5" id="KW-1185">Reference proteome</keyword>